<name>M3B4S9_SPHMS</name>
<evidence type="ECO:0000313" key="4">
    <source>
        <dbReference type="Proteomes" id="UP000016931"/>
    </source>
</evidence>
<dbReference type="Gene3D" id="1.10.10.60">
    <property type="entry name" value="Homeodomain-like"/>
    <property type="match status" value="1"/>
</dbReference>
<sequence length="309" mass="34744">MLPQQKHRQFSQASAPYSSHQGTPYQSPPTIGHQPNGLPPAQLSRKRSFQEDYTYDYPASQQHSEGHIPVELAGHGHHMQAGPVPYHYQPHRSTSAQSHSHSSTPQQSYAYQQQQQQQAAHHHHKLPNQPPNKLQRTSYSRETPEDDEHGPPSVVGQPGMPEPAPRPKGPKLKFTPEDDALLVELKETKNLTWKQIADFFPGRSSGTLQVRYCTKLKAKTTIWTDDMVQRLQLAMQEYEVDRWRVISGKVGNGFSATACKEKAMELDAPDMEDTEYVRHESTTATNLLPGSTTTTAREPFATNNHQSEG</sequence>
<dbReference type="Proteomes" id="UP000016931">
    <property type="component" value="Unassembled WGS sequence"/>
</dbReference>
<dbReference type="GeneID" id="27900075"/>
<dbReference type="CDD" id="cd00167">
    <property type="entry name" value="SANT"/>
    <property type="match status" value="1"/>
</dbReference>
<dbReference type="EMBL" id="KB456262">
    <property type="protein sequence ID" value="EMF14797.1"/>
    <property type="molecule type" value="Genomic_DNA"/>
</dbReference>
<accession>M3B4S9</accession>
<dbReference type="PROSITE" id="PS50090">
    <property type="entry name" value="MYB_LIKE"/>
    <property type="match status" value="1"/>
</dbReference>
<gene>
    <name evidence="3" type="ORF">SEPMUDRAFT_140497</name>
</gene>
<feature type="compositionally biased region" description="Polar residues" evidence="1">
    <location>
        <begin position="282"/>
        <end position="309"/>
    </location>
</feature>
<feature type="domain" description="Myb-like" evidence="2">
    <location>
        <begin position="166"/>
        <end position="216"/>
    </location>
</feature>
<evidence type="ECO:0000256" key="1">
    <source>
        <dbReference type="SAM" id="MobiDB-lite"/>
    </source>
</evidence>
<proteinExistence type="predicted"/>
<dbReference type="InterPro" id="IPR001005">
    <property type="entry name" value="SANT/Myb"/>
</dbReference>
<dbReference type="OMA" id="RTNTAWT"/>
<dbReference type="eggNOG" id="ENOG502RZP2">
    <property type="taxonomic scope" value="Eukaryota"/>
</dbReference>
<protein>
    <recommendedName>
        <fullName evidence="2">Myb-like domain-containing protein</fullName>
    </recommendedName>
</protein>
<dbReference type="OrthoDB" id="2143914at2759"/>
<feature type="region of interest" description="Disordered" evidence="1">
    <location>
        <begin position="75"/>
        <end position="174"/>
    </location>
</feature>
<dbReference type="STRING" id="692275.M3B4S9"/>
<feature type="region of interest" description="Disordered" evidence="1">
    <location>
        <begin position="1"/>
        <end position="63"/>
    </location>
</feature>
<keyword evidence="4" id="KW-1185">Reference proteome</keyword>
<organism evidence="3 4">
    <name type="scientific">Sphaerulina musiva (strain SO2202)</name>
    <name type="common">Poplar stem canker fungus</name>
    <name type="synonym">Septoria musiva</name>
    <dbReference type="NCBI Taxonomy" id="692275"/>
    <lineage>
        <taxon>Eukaryota</taxon>
        <taxon>Fungi</taxon>
        <taxon>Dikarya</taxon>
        <taxon>Ascomycota</taxon>
        <taxon>Pezizomycotina</taxon>
        <taxon>Dothideomycetes</taxon>
        <taxon>Dothideomycetidae</taxon>
        <taxon>Mycosphaerellales</taxon>
        <taxon>Mycosphaerellaceae</taxon>
        <taxon>Sphaerulina</taxon>
    </lineage>
</organism>
<dbReference type="RefSeq" id="XP_016762918.1">
    <property type="nucleotide sequence ID" value="XM_016902938.1"/>
</dbReference>
<evidence type="ECO:0000313" key="3">
    <source>
        <dbReference type="EMBL" id="EMF14797.1"/>
    </source>
</evidence>
<dbReference type="Pfam" id="PF13921">
    <property type="entry name" value="Myb_DNA-bind_6"/>
    <property type="match status" value="1"/>
</dbReference>
<reference evidence="3 4" key="1">
    <citation type="journal article" date="2012" name="PLoS Pathog.">
        <title>Diverse lifestyles and strategies of plant pathogenesis encoded in the genomes of eighteen Dothideomycetes fungi.</title>
        <authorList>
            <person name="Ohm R.A."/>
            <person name="Feau N."/>
            <person name="Henrissat B."/>
            <person name="Schoch C.L."/>
            <person name="Horwitz B.A."/>
            <person name="Barry K.W."/>
            <person name="Condon B.J."/>
            <person name="Copeland A.C."/>
            <person name="Dhillon B."/>
            <person name="Glaser F."/>
            <person name="Hesse C.N."/>
            <person name="Kosti I."/>
            <person name="LaButti K."/>
            <person name="Lindquist E.A."/>
            <person name="Lucas S."/>
            <person name="Salamov A.A."/>
            <person name="Bradshaw R.E."/>
            <person name="Ciuffetti L."/>
            <person name="Hamelin R.C."/>
            <person name="Kema G.H.J."/>
            <person name="Lawrence C."/>
            <person name="Scott J.A."/>
            <person name="Spatafora J.W."/>
            <person name="Turgeon B.G."/>
            <person name="de Wit P.J.G.M."/>
            <person name="Zhong S."/>
            <person name="Goodwin S.B."/>
            <person name="Grigoriev I.V."/>
        </authorList>
    </citation>
    <scope>NUCLEOTIDE SEQUENCE [LARGE SCALE GENOMIC DNA]</scope>
    <source>
        <strain evidence="3 4">SO2202</strain>
    </source>
</reference>
<feature type="compositionally biased region" description="Low complexity" evidence="1">
    <location>
        <begin position="93"/>
        <end position="119"/>
    </location>
</feature>
<dbReference type="HOGENOM" id="CLU_039317_1_1_1"/>
<feature type="compositionally biased region" description="Polar residues" evidence="1">
    <location>
        <begin position="131"/>
        <end position="141"/>
    </location>
</feature>
<dbReference type="SUPFAM" id="SSF46689">
    <property type="entry name" value="Homeodomain-like"/>
    <property type="match status" value="2"/>
</dbReference>
<dbReference type="SMART" id="SM00717">
    <property type="entry name" value="SANT"/>
    <property type="match status" value="2"/>
</dbReference>
<evidence type="ECO:0000259" key="2">
    <source>
        <dbReference type="PROSITE" id="PS50090"/>
    </source>
</evidence>
<feature type="region of interest" description="Disordered" evidence="1">
    <location>
        <begin position="276"/>
        <end position="309"/>
    </location>
</feature>
<feature type="compositionally biased region" description="Polar residues" evidence="1">
    <location>
        <begin position="10"/>
        <end position="29"/>
    </location>
</feature>
<dbReference type="AlphaFoldDB" id="M3B4S9"/>
<dbReference type="InterPro" id="IPR009057">
    <property type="entry name" value="Homeodomain-like_sf"/>
</dbReference>